<dbReference type="InParanoid" id="A0A1Y2AVK5"/>
<sequence>MKDDSPCDEEDNKGVVEELVPTCSTSFTGGDSPRSLTSKTFPCSSSITSTQPFQPGLRFFFFGF</sequence>
<evidence type="ECO:0000313" key="2">
    <source>
        <dbReference type="Proteomes" id="UP000193986"/>
    </source>
</evidence>
<accession>A0A1Y2AVK5</accession>
<protein>
    <submittedName>
        <fullName evidence="1">Uncharacterized protein</fullName>
    </submittedName>
</protein>
<gene>
    <name evidence="1" type="ORF">BCR39DRAFT_540685</name>
</gene>
<comment type="caution">
    <text evidence="1">The sequence shown here is derived from an EMBL/GenBank/DDBJ whole genome shotgun (WGS) entry which is preliminary data.</text>
</comment>
<reference evidence="1 2" key="1">
    <citation type="submission" date="2016-07" db="EMBL/GenBank/DDBJ databases">
        <title>Pervasive Adenine N6-methylation of Active Genes in Fungi.</title>
        <authorList>
            <consortium name="DOE Joint Genome Institute"/>
            <person name="Mondo S.J."/>
            <person name="Dannebaum R.O."/>
            <person name="Kuo R.C."/>
            <person name="Labutti K."/>
            <person name="Haridas S."/>
            <person name="Kuo A."/>
            <person name="Salamov A."/>
            <person name="Ahrendt S.R."/>
            <person name="Lipzen A."/>
            <person name="Sullivan W."/>
            <person name="Andreopoulos W.B."/>
            <person name="Clum A."/>
            <person name="Lindquist E."/>
            <person name="Daum C."/>
            <person name="Ramamoorthy G.K."/>
            <person name="Gryganskyi A."/>
            <person name="Culley D."/>
            <person name="Magnuson J.K."/>
            <person name="James T.Y."/>
            <person name="O'Malley M.A."/>
            <person name="Stajich J.E."/>
            <person name="Spatafora J.W."/>
            <person name="Visel A."/>
            <person name="Grigoriev I.V."/>
        </authorList>
    </citation>
    <scope>NUCLEOTIDE SEQUENCE [LARGE SCALE GENOMIC DNA]</scope>
    <source>
        <strain evidence="1 2">68-887.2</strain>
    </source>
</reference>
<keyword evidence="2" id="KW-1185">Reference proteome</keyword>
<proteinExistence type="predicted"/>
<dbReference type="EMBL" id="MCFC01000046">
    <property type="protein sequence ID" value="ORY26589.1"/>
    <property type="molecule type" value="Genomic_DNA"/>
</dbReference>
<name>A0A1Y2AVK5_9TREE</name>
<feature type="non-terminal residue" evidence="1">
    <location>
        <position position="64"/>
    </location>
</feature>
<organism evidence="1 2">
    <name type="scientific">Naematelia encephala</name>
    <dbReference type="NCBI Taxonomy" id="71784"/>
    <lineage>
        <taxon>Eukaryota</taxon>
        <taxon>Fungi</taxon>
        <taxon>Dikarya</taxon>
        <taxon>Basidiomycota</taxon>
        <taxon>Agaricomycotina</taxon>
        <taxon>Tremellomycetes</taxon>
        <taxon>Tremellales</taxon>
        <taxon>Naemateliaceae</taxon>
        <taxon>Naematelia</taxon>
    </lineage>
</organism>
<evidence type="ECO:0000313" key="1">
    <source>
        <dbReference type="EMBL" id="ORY26589.1"/>
    </source>
</evidence>
<dbReference type="Proteomes" id="UP000193986">
    <property type="component" value="Unassembled WGS sequence"/>
</dbReference>
<dbReference type="AlphaFoldDB" id="A0A1Y2AVK5"/>